<comment type="subunit">
    <text evidence="2">Homotetramer.</text>
</comment>
<comment type="subcellular location">
    <subcellularLocation>
        <location evidence="1">Cytoplasm</location>
    </subcellularLocation>
</comment>
<keyword evidence="8" id="KW-1185">Reference proteome</keyword>
<dbReference type="PANTHER" id="PTHR44154:SF1">
    <property type="entry name" value="QUINONE OXIDOREDUCTASE"/>
    <property type="match status" value="1"/>
</dbReference>
<evidence type="ECO:0000256" key="2">
    <source>
        <dbReference type="ARBA" id="ARBA00011881"/>
    </source>
</evidence>
<dbReference type="OrthoDB" id="3175656at2"/>
<dbReference type="InterPro" id="IPR011032">
    <property type="entry name" value="GroES-like_sf"/>
</dbReference>
<dbReference type="Pfam" id="PF13602">
    <property type="entry name" value="ADH_zinc_N_2"/>
    <property type="match status" value="1"/>
</dbReference>
<dbReference type="GO" id="GO:0005737">
    <property type="term" value="C:cytoplasm"/>
    <property type="evidence" value="ECO:0007669"/>
    <property type="project" value="UniProtKB-SubCell"/>
</dbReference>
<dbReference type="Pfam" id="PF08240">
    <property type="entry name" value="ADH_N"/>
    <property type="match status" value="1"/>
</dbReference>
<keyword evidence="5" id="KW-0694">RNA-binding</keyword>
<dbReference type="SMART" id="SM00829">
    <property type="entry name" value="PKS_ER"/>
    <property type="match status" value="1"/>
</dbReference>
<gene>
    <name evidence="7" type="primary">qor_2</name>
    <name evidence="7" type="ORF">RxyAA322_30350</name>
</gene>
<feature type="domain" description="Enoyl reductase (ER)" evidence="6">
    <location>
        <begin position="10"/>
        <end position="314"/>
    </location>
</feature>
<dbReference type="GO" id="GO:0003723">
    <property type="term" value="F:RNA binding"/>
    <property type="evidence" value="ECO:0007669"/>
    <property type="project" value="UniProtKB-KW"/>
</dbReference>
<dbReference type="SUPFAM" id="SSF51735">
    <property type="entry name" value="NAD(P)-binding Rossmann-fold domains"/>
    <property type="match status" value="1"/>
</dbReference>
<dbReference type="InterPro" id="IPR020843">
    <property type="entry name" value="ER"/>
</dbReference>
<proteinExistence type="predicted"/>
<name>A0A510HMG0_9ACTN</name>
<evidence type="ECO:0000313" key="7">
    <source>
        <dbReference type="EMBL" id="BBL81181.1"/>
    </source>
</evidence>
<evidence type="ECO:0000256" key="4">
    <source>
        <dbReference type="ARBA" id="ARBA00022857"/>
    </source>
</evidence>
<dbReference type="GO" id="GO:0008270">
    <property type="term" value="F:zinc ion binding"/>
    <property type="evidence" value="ECO:0007669"/>
    <property type="project" value="InterPro"/>
</dbReference>
<dbReference type="InterPro" id="IPR013154">
    <property type="entry name" value="ADH-like_N"/>
</dbReference>
<dbReference type="InterPro" id="IPR051603">
    <property type="entry name" value="Zinc-ADH_QOR/CCCR"/>
</dbReference>
<evidence type="ECO:0000259" key="6">
    <source>
        <dbReference type="SMART" id="SM00829"/>
    </source>
</evidence>
<evidence type="ECO:0000256" key="3">
    <source>
        <dbReference type="ARBA" id="ARBA00022490"/>
    </source>
</evidence>
<dbReference type="Gene3D" id="3.40.50.720">
    <property type="entry name" value="NAD(P)-binding Rossmann-like Domain"/>
    <property type="match status" value="1"/>
</dbReference>
<evidence type="ECO:0000313" key="8">
    <source>
        <dbReference type="Proteomes" id="UP000318065"/>
    </source>
</evidence>
<keyword evidence="3" id="KW-0963">Cytoplasm</keyword>
<keyword evidence="4" id="KW-0521">NADP</keyword>
<dbReference type="SUPFAM" id="SSF50129">
    <property type="entry name" value="GroES-like"/>
    <property type="match status" value="1"/>
</dbReference>
<dbReference type="InterPro" id="IPR036291">
    <property type="entry name" value="NAD(P)-bd_dom_sf"/>
</dbReference>
<organism evidence="7 8">
    <name type="scientific">Rubrobacter xylanophilus</name>
    <dbReference type="NCBI Taxonomy" id="49319"/>
    <lineage>
        <taxon>Bacteria</taxon>
        <taxon>Bacillati</taxon>
        <taxon>Actinomycetota</taxon>
        <taxon>Rubrobacteria</taxon>
        <taxon>Rubrobacterales</taxon>
        <taxon>Rubrobacteraceae</taxon>
        <taxon>Rubrobacter</taxon>
    </lineage>
</organism>
<evidence type="ECO:0000256" key="1">
    <source>
        <dbReference type="ARBA" id="ARBA00004496"/>
    </source>
</evidence>
<dbReference type="InterPro" id="IPR002364">
    <property type="entry name" value="Quin_OxRdtase/zeta-crystal_CS"/>
</dbReference>
<accession>A0A510HMG0</accession>
<dbReference type="PANTHER" id="PTHR44154">
    <property type="entry name" value="QUINONE OXIDOREDUCTASE"/>
    <property type="match status" value="1"/>
</dbReference>
<dbReference type="Proteomes" id="UP000318065">
    <property type="component" value="Chromosome"/>
</dbReference>
<dbReference type="GO" id="GO:0016491">
    <property type="term" value="F:oxidoreductase activity"/>
    <property type="evidence" value="ECO:0007669"/>
    <property type="project" value="InterPro"/>
</dbReference>
<dbReference type="PROSITE" id="PS01162">
    <property type="entry name" value="QOR_ZETA_CRYSTAL"/>
    <property type="match status" value="1"/>
</dbReference>
<sequence>MRAVVATRFGGPEVLEEREVERPAAGPGELLVRVVAASANPIDAKFRAAGESMGLEAPVVLGADVSGVVEEVGAGVEEFSPGDEVYYTPEIFGPGANGAYAEYHVVDADIAAPKPPSLSHEEAAAVPLAGGTAYEALVRRLAVGVGETVLIHGGAGGVGSFAVQIARACGARVIATAGPENQKTLEELGADVALDYTRDDVTGAVLEDTGGAGADAVFDTVGGETVARSIEATAPFGRMATILGAQGDLTAMYMKNQALYGVLLTRERERLEEMTILIERGQMRPLVDEVLDLGEVARAHQRLDSGHGRGKIVLRVARQA</sequence>
<protein>
    <submittedName>
        <fullName evidence="7">NADPH:quinone oxidoreductase</fullName>
    </submittedName>
</protein>
<evidence type="ECO:0000256" key="5">
    <source>
        <dbReference type="ARBA" id="ARBA00022884"/>
    </source>
</evidence>
<dbReference type="CDD" id="cd08272">
    <property type="entry name" value="MDR6"/>
    <property type="match status" value="1"/>
</dbReference>
<dbReference type="Gene3D" id="3.90.180.10">
    <property type="entry name" value="Medium-chain alcohol dehydrogenases, catalytic domain"/>
    <property type="match status" value="1"/>
</dbReference>
<dbReference type="RefSeq" id="WP_143529102.1">
    <property type="nucleotide sequence ID" value="NZ_AP019791.1"/>
</dbReference>
<reference evidence="7" key="1">
    <citation type="journal article" date="2019" name="Microbiol. Resour. Announc.">
        <title>Complete Genome Sequence of Rubrobacter xylanophilus Strain AA3-22, Isolated from Arima Onsen in Japan.</title>
        <authorList>
            <person name="Tomariguchi N."/>
            <person name="Miyazaki K."/>
        </authorList>
    </citation>
    <scope>NUCLEOTIDE SEQUENCE [LARGE SCALE GENOMIC DNA]</scope>
    <source>
        <strain evidence="7">AA3-22</strain>
    </source>
</reference>
<dbReference type="AlphaFoldDB" id="A0A510HMG0"/>
<dbReference type="EMBL" id="AP019791">
    <property type="protein sequence ID" value="BBL81181.1"/>
    <property type="molecule type" value="Genomic_DNA"/>
</dbReference>